<comment type="caution">
    <text evidence="10">The sequence shown here is derived from an EMBL/GenBank/DDBJ whole genome shotgun (WGS) entry which is preliminary data.</text>
</comment>
<dbReference type="GO" id="GO:0005886">
    <property type="term" value="C:plasma membrane"/>
    <property type="evidence" value="ECO:0007669"/>
    <property type="project" value="UniProtKB-SubCell"/>
</dbReference>
<feature type="transmembrane region" description="Helical" evidence="9">
    <location>
        <begin position="368"/>
        <end position="395"/>
    </location>
</feature>
<accession>A0ABD1F2S8</accession>
<protein>
    <recommendedName>
        <fullName evidence="9">Odorant receptor</fullName>
    </recommendedName>
</protein>
<dbReference type="Proteomes" id="UP001566132">
    <property type="component" value="Unassembled WGS sequence"/>
</dbReference>
<dbReference type="GO" id="GO:0007608">
    <property type="term" value="P:sensory perception of smell"/>
    <property type="evidence" value="ECO:0007669"/>
    <property type="project" value="UniProtKB-KW"/>
</dbReference>
<comment type="caution">
    <text evidence="9">Lacks conserved residue(s) required for the propagation of feature annotation.</text>
</comment>
<dbReference type="PANTHER" id="PTHR21137:SF40">
    <property type="entry name" value="ODORANT RECEPTOR 56A"/>
    <property type="match status" value="1"/>
</dbReference>
<dbReference type="Pfam" id="PF02949">
    <property type="entry name" value="7tm_6"/>
    <property type="match status" value="1"/>
</dbReference>
<dbReference type="AlphaFoldDB" id="A0ABD1F2S8"/>
<evidence type="ECO:0000313" key="10">
    <source>
        <dbReference type="EMBL" id="KAL1509552.1"/>
    </source>
</evidence>
<evidence type="ECO:0000256" key="4">
    <source>
        <dbReference type="ARBA" id="ARBA00022725"/>
    </source>
</evidence>
<keyword evidence="5 9" id="KW-1133">Transmembrane helix</keyword>
<evidence type="ECO:0000256" key="5">
    <source>
        <dbReference type="ARBA" id="ARBA00022989"/>
    </source>
</evidence>
<evidence type="ECO:0000256" key="6">
    <source>
        <dbReference type="ARBA" id="ARBA00023136"/>
    </source>
</evidence>
<feature type="transmembrane region" description="Helical" evidence="9">
    <location>
        <begin position="37"/>
        <end position="57"/>
    </location>
</feature>
<feature type="transmembrane region" description="Helical" evidence="9">
    <location>
        <begin position="307"/>
        <end position="326"/>
    </location>
</feature>
<feature type="transmembrane region" description="Helical" evidence="9">
    <location>
        <begin position="203"/>
        <end position="222"/>
    </location>
</feature>
<sequence>MPDTSNEQLISWIKVPLILAGLWNLKISDNVFIKKCYFLYSLIMRTGCFFFWVSLVAESVRLIVKKYEMSIIIPSVSLTITEYKMVAKLLIYLKHDTLNLFGKIIEMEREVWICTSEEIKSLYRKNILYVKIATSFIGFYALLSVSILQISGIIGTLHIKTHNALTNDTVEPHLMYPLILPFNKTQHLHWHFSMQLLCAWNGVLYYLLTELIFIVILVYAAGQLQILQVRFRNFLEPNFSIDATDEEIRAKIFVLKGLVREHQNTIDFIEDFNDRMKYGTMIEFLVTSVDIASVCLGLLKMSSISQSLWFLSYFFAITMQLLFIGWSCNEIKIQSGAIGTALYESKWYCLNDEGKKITQIVMLRTNRLLMMTIGPFGPMTTNSIVLVMKAAYSYINIMRKN</sequence>
<proteinExistence type="inferred from homology"/>
<name>A0ABD1F2S8_HYPHA</name>
<dbReference type="EMBL" id="JBDJPC010000003">
    <property type="protein sequence ID" value="KAL1509552.1"/>
    <property type="molecule type" value="Genomic_DNA"/>
</dbReference>
<gene>
    <name evidence="10" type="ORF">ABEB36_004266</name>
</gene>
<keyword evidence="11" id="KW-1185">Reference proteome</keyword>
<comment type="similarity">
    <text evidence="9">Belongs to the insect chemoreceptor superfamily. Heteromeric odorant receptor channel (TC 1.A.69) family.</text>
</comment>
<organism evidence="10 11">
    <name type="scientific">Hypothenemus hampei</name>
    <name type="common">Coffee berry borer</name>
    <dbReference type="NCBI Taxonomy" id="57062"/>
    <lineage>
        <taxon>Eukaryota</taxon>
        <taxon>Metazoa</taxon>
        <taxon>Ecdysozoa</taxon>
        <taxon>Arthropoda</taxon>
        <taxon>Hexapoda</taxon>
        <taxon>Insecta</taxon>
        <taxon>Pterygota</taxon>
        <taxon>Neoptera</taxon>
        <taxon>Endopterygota</taxon>
        <taxon>Coleoptera</taxon>
        <taxon>Polyphaga</taxon>
        <taxon>Cucujiformia</taxon>
        <taxon>Curculionidae</taxon>
        <taxon>Scolytinae</taxon>
        <taxon>Hypothenemus</taxon>
    </lineage>
</organism>
<dbReference type="InterPro" id="IPR004117">
    <property type="entry name" value="7tm6_olfct_rcpt"/>
</dbReference>
<evidence type="ECO:0000256" key="9">
    <source>
        <dbReference type="RuleBase" id="RU351113"/>
    </source>
</evidence>
<keyword evidence="3 9" id="KW-0812">Transmembrane</keyword>
<feature type="transmembrane region" description="Helical" evidence="9">
    <location>
        <begin position="128"/>
        <end position="150"/>
    </location>
</feature>
<keyword evidence="4 9" id="KW-0552">Olfaction</keyword>
<evidence type="ECO:0000256" key="1">
    <source>
        <dbReference type="ARBA" id="ARBA00004141"/>
    </source>
</evidence>
<reference evidence="10 11" key="1">
    <citation type="submission" date="2024-05" db="EMBL/GenBank/DDBJ databases">
        <title>Genetic variation in Jamaican populations of the coffee berry borer (Hypothenemus hampei).</title>
        <authorList>
            <person name="Errbii M."/>
            <person name="Myrie A."/>
        </authorList>
    </citation>
    <scope>NUCLEOTIDE SEQUENCE [LARGE SCALE GENOMIC DNA]</scope>
    <source>
        <strain evidence="10">JA-Hopewell-2020-01-JO</strain>
        <tissue evidence="10">Whole body</tissue>
    </source>
</reference>
<keyword evidence="2 9" id="KW-0716">Sensory transduction</keyword>
<evidence type="ECO:0000256" key="8">
    <source>
        <dbReference type="ARBA" id="ARBA00023224"/>
    </source>
</evidence>
<evidence type="ECO:0000256" key="7">
    <source>
        <dbReference type="ARBA" id="ARBA00023170"/>
    </source>
</evidence>
<keyword evidence="8 9" id="KW-0807">Transducer</keyword>
<evidence type="ECO:0000313" key="11">
    <source>
        <dbReference type="Proteomes" id="UP001566132"/>
    </source>
</evidence>
<evidence type="ECO:0000256" key="2">
    <source>
        <dbReference type="ARBA" id="ARBA00022606"/>
    </source>
</evidence>
<dbReference type="GO" id="GO:0007165">
    <property type="term" value="P:signal transduction"/>
    <property type="evidence" value="ECO:0007669"/>
    <property type="project" value="UniProtKB-KW"/>
</dbReference>
<keyword evidence="6 9" id="KW-0472">Membrane</keyword>
<evidence type="ECO:0000256" key="3">
    <source>
        <dbReference type="ARBA" id="ARBA00022692"/>
    </source>
</evidence>
<keyword evidence="7 9" id="KW-0675">Receptor</keyword>
<dbReference type="PANTHER" id="PTHR21137">
    <property type="entry name" value="ODORANT RECEPTOR"/>
    <property type="match status" value="1"/>
</dbReference>
<comment type="subcellular location">
    <subcellularLocation>
        <location evidence="9">Cell membrane</location>
        <topology evidence="9">Multi-pass membrane protein</topology>
    </subcellularLocation>
    <subcellularLocation>
        <location evidence="1">Membrane</location>
        <topology evidence="1">Multi-pass membrane protein</topology>
    </subcellularLocation>
</comment>